<feature type="domain" description="Core-binding (CB)" evidence="7">
    <location>
        <begin position="98"/>
        <end position="179"/>
    </location>
</feature>
<dbReference type="Pfam" id="PF13356">
    <property type="entry name" value="Arm-DNA-bind_3"/>
    <property type="match status" value="1"/>
</dbReference>
<dbReference type="InterPro" id="IPR050808">
    <property type="entry name" value="Phage_Integrase"/>
</dbReference>
<evidence type="ECO:0000259" key="6">
    <source>
        <dbReference type="PROSITE" id="PS51898"/>
    </source>
</evidence>
<dbReference type="SUPFAM" id="SSF56349">
    <property type="entry name" value="DNA breaking-rejoining enzymes"/>
    <property type="match status" value="1"/>
</dbReference>
<dbReference type="PANTHER" id="PTHR30629">
    <property type="entry name" value="PROPHAGE INTEGRASE"/>
    <property type="match status" value="1"/>
</dbReference>
<dbReference type="CDD" id="cd00801">
    <property type="entry name" value="INT_P4_C"/>
    <property type="match status" value="1"/>
</dbReference>
<dbReference type="PANTHER" id="PTHR30629:SF2">
    <property type="entry name" value="PROPHAGE INTEGRASE INTS-RELATED"/>
    <property type="match status" value="1"/>
</dbReference>
<evidence type="ECO:0000256" key="5">
    <source>
        <dbReference type="PROSITE-ProRule" id="PRU01248"/>
    </source>
</evidence>
<dbReference type="InterPro" id="IPR044068">
    <property type="entry name" value="CB"/>
</dbReference>
<dbReference type="Gene3D" id="1.10.150.130">
    <property type="match status" value="1"/>
</dbReference>
<dbReference type="GO" id="GO:0015074">
    <property type="term" value="P:DNA integration"/>
    <property type="evidence" value="ECO:0007669"/>
    <property type="project" value="UniProtKB-KW"/>
</dbReference>
<dbReference type="Proteomes" id="UP000406256">
    <property type="component" value="Unassembled WGS sequence"/>
</dbReference>
<evidence type="ECO:0000313" key="9">
    <source>
        <dbReference type="Proteomes" id="UP000406256"/>
    </source>
</evidence>
<evidence type="ECO:0000256" key="3">
    <source>
        <dbReference type="ARBA" id="ARBA00023125"/>
    </source>
</evidence>
<evidence type="ECO:0000256" key="1">
    <source>
        <dbReference type="ARBA" id="ARBA00008857"/>
    </source>
</evidence>
<feature type="domain" description="Tyr recombinase" evidence="6">
    <location>
        <begin position="203"/>
        <end position="394"/>
    </location>
</feature>
<keyword evidence="9" id="KW-1185">Reference proteome</keyword>
<sequence length="403" mass="45220">MALTDAKARTAKPSEKTYRLADANGMYLEIAPSGAKYWRLKYRFAGKEKRLALGTYPTVSLATARRARDVARLQLADGIDPGATRKAEKRTARLNATNCFEAVAREWHERFAPNWTDGYAEKVLRRLTLYAFPWIGGRPIAEIEAVEVLDALRRIEKQGKLETAHRLRVNIGQVMRYAVATARATRDVTVDLRGALAPIQTTHFAAITDPTELGHLLRAIDGYTGTFPVLCALKLSPLLFQRPGELRQAEWSEFDLDGATWEVPSIRMKRVKAAKLKGAAHIVPLSTQAIAILRELHALTGSGKYPFPSIRSTERPMSDNALNAALRRLGYDREMMTGHGFRATARTILDETLNVPVVVIEAQLAHSVRDPLGRAYNRTSHLPQRRNMMQQWADYADKLKQRI</sequence>
<dbReference type="EMBL" id="CABPSB010000003">
    <property type="protein sequence ID" value="VVD85819.1"/>
    <property type="molecule type" value="Genomic_DNA"/>
</dbReference>
<name>A0A5E4TI26_9BURK</name>
<evidence type="ECO:0000313" key="8">
    <source>
        <dbReference type="EMBL" id="VVD85819.1"/>
    </source>
</evidence>
<protein>
    <submittedName>
        <fullName evidence="8">Integrase</fullName>
    </submittedName>
</protein>
<dbReference type="InterPro" id="IPR038488">
    <property type="entry name" value="Integrase_DNA-bd_sf"/>
</dbReference>
<dbReference type="Gene3D" id="1.10.443.10">
    <property type="entry name" value="Intergrase catalytic core"/>
    <property type="match status" value="1"/>
</dbReference>
<dbReference type="OrthoDB" id="9775880at2"/>
<dbReference type="InterPro" id="IPR025166">
    <property type="entry name" value="Integrase_DNA_bind_dom"/>
</dbReference>
<gene>
    <name evidence="8" type="ORF">PAN31108_01358</name>
</gene>
<dbReference type="Gene3D" id="3.30.160.390">
    <property type="entry name" value="Integrase, DNA-binding domain"/>
    <property type="match status" value="1"/>
</dbReference>
<evidence type="ECO:0000256" key="4">
    <source>
        <dbReference type="ARBA" id="ARBA00023172"/>
    </source>
</evidence>
<dbReference type="InterPro" id="IPR010998">
    <property type="entry name" value="Integrase_recombinase_N"/>
</dbReference>
<dbReference type="InterPro" id="IPR002104">
    <property type="entry name" value="Integrase_catalytic"/>
</dbReference>
<dbReference type="PROSITE" id="PS51898">
    <property type="entry name" value="TYR_RECOMBINASE"/>
    <property type="match status" value="1"/>
</dbReference>
<reference evidence="8 9" key="1">
    <citation type="submission" date="2019-08" db="EMBL/GenBank/DDBJ databases">
        <authorList>
            <person name="Peeters C."/>
        </authorList>
    </citation>
    <scope>NUCLEOTIDE SEQUENCE [LARGE SCALE GENOMIC DNA]</scope>
    <source>
        <strain evidence="8 9">LMG 31108</strain>
    </source>
</reference>
<organism evidence="8 9">
    <name type="scientific">Pandoraea anhela</name>
    <dbReference type="NCBI Taxonomy" id="2508295"/>
    <lineage>
        <taxon>Bacteria</taxon>
        <taxon>Pseudomonadati</taxon>
        <taxon>Pseudomonadota</taxon>
        <taxon>Betaproteobacteria</taxon>
        <taxon>Burkholderiales</taxon>
        <taxon>Burkholderiaceae</taxon>
        <taxon>Pandoraea</taxon>
    </lineage>
</organism>
<evidence type="ECO:0000259" key="7">
    <source>
        <dbReference type="PROSITE" id="PS51900"/>
    </source>
</evidence>
<dbReference type="InterPro" id="IPR013762">
    <property type="entry name" value="Integrase-like_cat_sf"/>
</dbReference>
<dbReference type="RefSeq" id="WP_150668101.1">
    <property type="nucleotide sequence ID" value="NZ_CABPSB010000003.1"/>
</dbReference>
<keyword evidence="2" id="KW-0229">DNA integration</keyword>
<accession>A0A5E4TI26</accession>
<dbReference type="GO" id="GO:0006310">
    <property type="term" value="P:DNA recombination"/>
    <property type="evidence" value="ECO:0007669"/>
    <property type="project" value="UniProtKB-KW"/>
</dbReference>
<dbReference type="PROSITE" id="PS51900">
    <property type="entry name" value="CB"/>
    <property type="match status" value="1"/>
</dbReference>
<dbReference type="InterPro" id="IPR011010">
    <property type="entry name" value="DNA_brk_join_enz"/>
</dbReference>
<evidence type="ECO:0000256" key="2">
    <source>
        <dbReference type="ARBA" id="ARBA00022908"/>
    </source>
</evidence>
<comment type="similarity">
    <text evidence="1">Belongs to the 'phage' integrase family.</text>
</comment>
<keyword evidence="4" id="KW-0233">DNA recombination</keyword>
<dbReference type="AlphaFoldDB" id="A0A5E4TI26"/>
<proteinExistence type="inferred from homology"/>
<dbReference type="GO" id="GO:0003677">
    <property type="term" value="F:DNA binding"/>
    <property type="evidence" value="ECO:0007669"/>
    <property type="project" value="UniProtKB-UniRule"/>
</dbReference>
<dbReference type="Pfam" id="PF22022">
    <property type="entry name" value="Phage_int_M"/>
    <property type="match status" value="1"/>
</dbReference>
<dbReference type="InterPro" id="IPR053876">
    <property type="entry name" value="Phage_int_M"/>
</dbReference>
<keyword evidence="3 5" id="KW-0238">DNA-binding</keyword>
<dbReference type="Pfam" id="PF00589">
    <property type="entry name" value="Phage_integrase"/>
    <property type="match status" value="1"/>
</dbReference>